<dbReference type="AlphaFoldDB" id="A0A5C7VN27"/>
<keyword evidence="2" id="KW-0812">Transmembrane</keyword>
<feature type="region of interest" description="Disordered" evidence="1">
    <location>
        <begin position="1"/>
        <end position="51"/>
    </location>
</feature>
<feature type="transmembrane region" description="Helical" evidence="2">
    <location>
        <begin position="55"/>
        <end position="78"/>
    </location>
</feature>
<evidence type="ECO:0000256" key="1">
    <source>
        <dbReference type="SAM" id="MobiDB-lite"/>
    </source>
</evidence>
<sequence>MDKTTNTRNPESGNLKPKLRRRRTTSTRSRSVASNDDRRSRKRPKRGQPGKLQQTLLLTGIEILGLSSAAVCAIILLLGYSAGQFSGTSFFGHLLPFTAGVLVLILA</sequence>
<comment type="caution">
    <text evidence="3">The sequence shown here is derived from an EMBL/GenBank/DDBJ whole genome shotgun (WGS) entry which is preliminary data.</text>
</comment>
<gene>
    <name evidence="3" type="ORF">E6Q60_12175</name>
</gene>
<dbReference type="Proteomes" id="UP000321055">
    <property type="component" value="Unassembled WGS sequence"/>
</dbReference>
<dbReference type="EMBL" id="SSFX01000098">
    <property type="protein sequence ID" value="TXI26580.1"/>
    <property type="molecule type" value="Genomic_DNA"/>
</dbReference>
<feature type="non-terminal residue" evidence="3">
    <location>
        <position position="107"/>
    </location>
</feature>
<feature type="transmembrane region" description="Helical" evidence="2">
    <location>
        <begin position="90"/>
        <end position="106"/>
    </location>
</feature>
<feature type="compositionally biased region" description="Polar residues" evidence="1">
    <location>
        <begin position="1"/>
        <end position="12"/>
    </location>
</feature>
<keyword evidence="2" id="KW-1133">Transmembrane helix</keyword>
<reference evidence="3 4" key="1">
    <citation type="submission" date="2018-09" db="EMBL/GenBank/DDBJ databases">
        <title>Metagenome Assembled Genomes from an Advanced Water Purification Facility.</title>
        <authorList>
            <person name="Stamps B.W."/>
            <person name="Spear J.R."/>
        </authorList>
    </citation>
    <scope>NUCLEOTIDE SEQUENCE [LARGE SCALE GENOMIC DNA]</scope>
    <source>
        <strain evidence="3">Bin_54_1</strain>
    </source>
</reference>
<evidence type="ECO:0000313" key="3">
    <source>
        <dbReference type="EMBL" id="TXI26580.1"/>
    </source>
</evidence>
<evidence type="ECO:0000313" key="4">
    <source>
        <dbReference type="Proteomes" id="UP000321055"/>
    </source>
</evidence>
<organism evidence="3 4">
    <name type="scientific">Nitrosomonas oligotropha</name>
    <dbReference type="NCBI Taxonomy" id="42354"/>
    <lineage>
        <taxon>Bacteria</taxon>
        <taxon>Pseudomonadati</taxon>
        <taxon>Pseudomonadota</taxon>
        <taxon>Betaproteobacteria</taxon>
        <taxon>Nitrosomonadales</taxon>
        <taxon>Nitrosomonadaceae</taxon>
        <taxon>Nitrosomonas</taxon>
    </lineage>
</organism>
<proteinExistence type="predicted"/>
<protein>
    <submittedName>
        <fullName evidence="3">Transglycosylase</fullName>
    </submittedName>
</protein>
<evidence type="ECO:0000256" key="2">
    <source>
        <dbReference type="SAM" id="Phobius"/>
    </source>
</evidence>
<accession>A0A5C7VN27</accession>
<keyword evidence="2" id="KW-0472">Membrane</keyword>
<name>A0A5C7VN27_9PROT</name>